<evidence type="ECO:0000256" key="2">
    <source>
        <dbReference type="RuleBase" id="RU362119"/>
    </source>
</evidence>
<organism evidence="5 6">
    <name type="scientific">Candidatus Pristimantibacillus lignocellulolyticus</name>
    <dbReference type="NCBI Taxonomy" id="2994561"/>
    <lineage>
        <taxon>Bacteria</taxon>
        <taxon>Bacillati</taxon>
        <taxon>Bacillota</taxon>
        <taxon>Bacilli</taxon>
        <taxon>Bacillales</taxon>
        <taxon>Paenibacillaceae</taxon>
        <taxon>Candidatus Pristimantibacillus</taxon>
    </lineage>
</organism>
<dbReference type="KEGG" id="plig:NAG76_21530"/>
<comment type="similarity">
    <text evidence="2">Belongs to the 5'-nucleotidase family.</text>
</comment>
<dbReference type="Pfam" id="PF02872">
    <property type="entry name" value="5_nucleotid_C"/>
    <property type="match status" value="1"/>
</dbReference>
<dbReference type="SUPFAM" id="SSF56300">
    <property type="entry name" value="Metallo-dependent phosphatases"/>
    <property type="match status" value="1"/>
</dbReference>
<reference evidence="5" key="1">
    <citation type="submission" date="2022-05" db="EMBL/GenBank/DDBJ databases">
        <title>Novel bacterial taxa in a minimal lignocellulolytic consortium and its capacity to transform plastics disclosed by genome-resolved metagenomics.</title>
        <authorList>
            <person name="Rodriguez C.A.D."/>
            <person name="Diaz-Garcia L."/>
            <person name="Herrera K."/>
            <person name="Tarazona N.A."/>
            <person name="Sproer C."/>
            <person name="Overmann J."/>
            <person name="Jimenez D.J."/>
        </authorList>
    </citation>
    <scope>NUCLEOTIDE SEQUENCE</scope>
    <source>
        <strain evidence="5">MAG5</strain>
    </source>
</reference>
<feature type="domain" description="Calcineurin-like phosphoesterase" evidence="3">
    <location>
        <begin position="8"/>
        <end position="234"/>
    </location>
</feature>
<dbReference type="Pfam" id="PF00149">
    <property type="entry name" value="Metallophos"/>
    <property type="match status" value="1"/>
</dbReference>
<evidence type="ECO:0000256" key="1">
    <source>
        <dbReference type="ARBA" id="ARBA00022729"/>
    </source>
</evidence>
<dbReference type="EMBL" id="CP097899">
    <property type="protein sequence ID" value="URN94370.1"/>
    <property type="molecule type" value="Genomic_DNA"/>
</dbReference>
<evidence type="ECO:0000259" key="3">
    <source>
        <dbReference type="Pfam" id="PF00149"/>
    </source>
</evidence>
<dbReference type="PANTHER" id="PTHR11575">
    <property type="entry name" value="5'-NUCLEOTIDASE-RELATED"/>
    <property type="match status" value="1"/>
</dbReference>
<dbReference type="Gene3D" id="3.60.21.10">
    <property type="match status" value="1"/>
</dbReference>
<name>A0A9J6ZDY5_9BACL</name>
<keyword evidence="2" id="KW-0378">Hydrolase</keyword>
<dbReference type="AlphaFoldDB" id="A0A9J6ZDY5"/>
<keyword evidence="1" id="KW-0732">Signal</keyword>
<dbReference type="InterPro" id="IPR029052">
    <property type="entry name" value="Metallo-depent_PP-like"/>
</dbReference>
<gene>
    <name evidence="5" type="ORF">NAG76_21530</name>
</gene>
<proteinExistence type="inferred from homology"/>
<dbReference type="PANTHER" id="PTHR11575:SF6">
    <property type="entry name" value="2',3'-CYCLIC-NUCLEOTIDE 2'-PHOSPHODIESTERASE_3'-NUCLEOTIDASE"/>
    <property type="match status" value="1"/>
</dbReference>
<dbReference type="InterPro" id="IPR008334">
    <property type="entry name" value="5'-Nucleotdase_C"/>
</dbReference>
<dbReference type="GO" id="GO:0009166">
    <property type="term" value="P:nucleotide catabolic process"/>
    <property type="evidence" value="ECO:0007669"/>
    <property type="project" value="InterPro"/>
</dbReference>
<dbReference type="InterPro" id="IPR004843">
    <property type="entry name" value="Calcineurin-like_PHP"/>
</dbReference>
<keyword evidence="2" id="KW-0547">Nucleotide-binding</keyword>
<dbReference type="Gene3D" id="3.90.780.10">
    <property type="entry name" value="5'-Nucleotidase, C-terminal domain"/>
    <property type="match status" value="1"/>
</dbReference>
<dbReference type="GO" id="GO:0030288">
    <property type="term" value="C:outer membrane-bounded periplasmic space"/>
    <property type="evidence" value="ECO:0007669"/>
    <property type="project" value="TreeGrafter"/>
</dbReference>
<feature type="domain" description="5'-Nucleotidase C-terminal" evidence="4">
    <location>
        <begin position="323"/>
        <end position="479"/>
    </location>
</feature>
<evidence type="ECO:0000259" key="4">
    <source>
        <dbReference type="Pfam" id="PF02872"/>
    </source>
</evidence>
<accession>A0A9J6ZDY5</accession>
<dbReference type="InterPro" id="IPR036907">
    <property type="entry name" value="5'-Nucleotdase_C_sf"/>
</dbReference>
<dbReference type="PRINTS" id="PR01607">
    <property type="entry name" value="APYRASEFAMLY"/>
</dbReference>
<sequence length="517" mass="58322">MSTHTIQLLVTSDIHGYIMPTSYRGVPESLGLAQLATRIEELRSFHPTLLIDNGDLIQGSPLTYFKQTFLPLDTNPIIQATNELAYDAAIFGNHEFNYGKENLDRIIEQSQFPWLSCNIRNDDGTDWVKPYQIFEVDGVRIGVIGATTHFITTWEDPAHLTGLQIDDALSSVTYWLGVMKELEKVHVSVISYHGGFSHSLETGGLEETDSGENQGFQMLQQLDFDVLITGHQHREISTKAYGKSIVQPGSRAVKVGQVMIQIELENDEVTHIQHIPDLISIVEHDHLHPKVVASVIALHDETERWLDEPIAAVKGDMLYHNAMDVRIHKHPYIQFLQQLQMDVTGAPISCTSLFHDQPGGFKPIVTMRDIVTNYIYPNTLKVLAVTGQQLMLALEQCASYFTVENDQIAVAPSFLYPKAQPYNYDMWEGINYTMDISKPIGSRIIQATINELPIKPLESFHVVMNNYRATGAGNFPYFTTCPVISDLQIDMTEVIATYLRTHPVIHAHVEQNWNIIK</sequence>
<dbReference type="InterPro" id="IPR006179">
    <property type="entry name" value="5_nucleotidase/apyrase"/>
</dbReference>
<dbReference type="GO" id="GO:0000166">
    <property type="term" value="F:nucleotide binding"/>
    <property type="evidence" value="ECO:0007669"/>
    <property type="project" value="UniProtKB-KW"/>
</dbReference>
<evidence type="ECO:0000313" key="6">
    <source>
        <dbReference type="Proteomes" id="UP001056756"/>
    </source>
</evidence>
<dbReference type="SUPFAM" id="SSF55816">
    <property type="entry name" value="5'-nucleotidase (syn. UDP-sugar hydrolase), C-terminal domain"/>
    <property type="match status" value="1"/>
</dbReference>
<dbReference type="GO" id="GO:0016787">
    <property type="term" value="F:hydrolase activity"/>
    <property type="evidence" value="ECO:0007669"/>
    <property type="project" value="UniProtKB-KW"/>
</dbReference>
<dbReference type="Proteomes" id="UP001056756">
    <property type="component" value="Chromosome"/>
</dbReference>
<protein>
    <submittedName>
        <fullName evidence="5">Bifunctional metallophosphatase/5'-nucleotidase</fullName>
    </submittedName>
</protein>
<evidence type="ECO:0000313" key="5">
    <source>
        <dbReference type="EMBL" id="URN94370.1"/>
    </source>
</evidence>